<evidence type="ECO:0000313" key="6">
    <source>
        <dbReference type="Proteomes" id="UP000620104"/>
    </source>
</evidence>
<evidence type="ECO:0000256" key="2">
    <source>
        <dbReference type="ARBA" id="ARBA00022857"/>
    </source>
</evidence>
<proteinExistence type="inferred from homology"/>
<dbReference type="InterPro" id="IPR057326">
    <property type="entry name" value="KR_dom"/>
</dbReference>
<dbReference type="PANTHER" id="PTHR43008">
    <property type="entry name" value="BENZIL REDUCTASE"/>
    <property type="match status" value="1"/>
</dbReference>
<dbReference type="SUPFAM" id="SSF51735">
    <property type="entry name" value="NAD(P)-binding Rossmann-fold domains"/>
    <property type="match status" value="1"/>
</dbReference>
<dbReference type="InterPro" id="IPR020904">
    <property type="entry name" value="Sc_DH/Rdtase_CS"/>
</dbReference>
<feature type="domain" description="Ketoreductase" evidence="4">
    <location>
        <begin position="10"/>
        <end position="192"/>
    </location>
</feature>
<sequence>MVFSIDFSGKNYVVTGGNRGIGLAISRAIADAGGSVAILYRSSPDAEQVAANLSESHPGQQFKAYKCDVTDQARVQEVFQEVLKDFKGGMIHGVVANAGVAIVRDALEIGQEEFDFMYKTNVLGVFFTAQAAAKIWKEKDYKTGAIVVISSMSSQIYNQEGLNKPLKHVFYNSSKAAVSSMSKALAAEWAPYGIRVNIVSPGYVMTEQSGVHPKEVREFQSNSVPLGRYSDPQEQTSQVILLLSEHSSYQTGSEVFIDGGYLIW</sequence>
<evidence type="ECO:0000313" key="5">
    <source>
        <dbReference type="EMBL" id="GHJ85134.1"/>
    </source>
</evidence>
<dbReference type="Gene3D" id="3.40.50.720">
    <property type="entry name" value="NAD(P)-binding Rossmann-like Domain"/>
    <property type="match status" value="1"/>
</dbReference>
<accession>A0A8H3YDB9</accession>
<gene>
    <name evidence="5" type="ORF">NliqN6_1536</name>
</gene>
<dbReference type="Pfam" id="PF13561">
    <property type="entry name" value="adh_short_C2"/>
    <property type="match status" value="1"/>
</dbReference>
<protein>
    <recommendedName>
        <fullName evidence="4">Ketoreductase domain-containing protein</fullName>
    </recommendedName>
</protein>
<dbReference type="OrthoDB" id="1888931at2759"/>
<evidence type="ECO:0000259" key="4">
    <source>
        <dbReference type="SMART" id="SM00822"/>
    </source>
</evidence>
<comment type="caution">
    <text evidence="5">The sequence shown here is derived from an EMBL/GenBank/DDBJ whole genome shotgun (WGS) entry which is preliminary data.</text>
</comment>
<dbReference type="SMART" id="SM00822">
    <property type="entry name" value="PKS_KR"/>
    <property type="match status" value="1"/>
</dbReference>
<name>A0A8H3YDB9_9TREE</name>
<reference evidence="5" key="1">
    <citation type="submission" date="2020-07" db="EMBL/GenBank/DDBJ databases">
        <title>Draft Genome Sequence of a Deep-Sea Yeast, Naganishia (Cryptococcus) liquefaciens strain N6.</title>
        <authorList>
            <person name="Han Y.W."/>
            <person name="Kajitani R."/>
            <person name="Morimoto H."/>
            <person name="Parhat M."/>
            <person name="Tsubouchi H."/>
            <person name="Bakenova O."/>
            <person name="Ogata M."/>
            <person name="Argunhan B."/>
            <person name="Aoki R."/>
            <person name="Kajiwara S."/>
            <person name="Itoh T."/>
            <person name="Iwasaki H."/>
        </authorList>
    </citation>
    <scope>NUCLEOTIDE SEQUENCE</scope>
    <source>
        <strain evidence="5">N6</strain>
    </source>
</reference>
<dbReference type="FunFam" id="3.40.50.720:FF:000084">
    <property type="entry name" value="Short-chain dehydrogenase reductase"/>
    <property type="match status" value="1"/>
</dbReference>
<dbReference type="PROSITE" id="PS00061">
    <property type="entry name" value="ADH_SHORT"/>
    <property type="match status" value="1"/>
</dbReference>
<evidence type="ECO:0000256" key="3">
    <source>
        <dbReference type="ARBA" id="ARBA00023002"/>
    </source>
</evidence>
<dbReference type="EMBL" id="BLZA01000010">
    <property type="protein sequence ID" value="GHJ85134.1"/>
    <property type="molecule type" value="Genomic_DNA"/>
</dbReference>
<keyword evidence="3" id="KW-0560">Oxidoreductase</keyword>
<evidence type="ECO:0000256" key="1">
    <source>
        <dbReference type="ARBA" id="ARBA00006484"/>
    </source>
</evidence>
<dbReference type="PANTHER" id="PTHR43008:SF6">
    <property type="entry name" value="NADP-DEPENDENT MANNITOL DEHYDROGENASE"/>
    <property type="match status" value="1"/>
</dbReference>
<dbReference type="InterPro" id="IPR036291">
    <property type="entry name" value="NAD(P)-bd_dom_sf"/>
</dbReference>
<dbReference type="GO" id="GO:0050664">
    <property type="term" value="F:oxidoreductase activity, acting on NAD(P)H, oxygen as acceptor"/>
    <property type="evidence" value="ECO:0007669"/>
    <property type="project" value="TreeGrafter"/>
</dbReference>
<dbReference type="GO" id="GO:0016616">
    <property type="term" value="F:oxidoreductase activity, acting on the CH-OH group of donors, NAD or NADP as acceptor"/>
    <property type="evidence" value="ECO:0007669"/>
    <property type="project" value="UniProtKB-ARBA"/>
</dbReference>
<organism evidence="5 6">
    <name type="scientific">Naganishia liquefaciens</name>
    <dbReference type="NCBI Taxonomy" id="104408"/>
    <lineage>
        <taxon>Eukaryota</taxon>
        <taxon>Fungi</taxon>
        <taxon>Dikarya</taxon>
        <taxon>Basidiomycota</taxon>
        <taxon>Agaricomycotina</taxon>
        <taxon>Tremellomycetes</taxon>
        <taxon>Filobasidiales</taxon>
        <taxon>Filobasidiaceae</taxon>
        <taxon>Naganishia</taxon>
    </lineage>
</organism>
<dbReference type="AlphaFoldDB" id="A0A8H3YDB9"/>
<dbReference type="InterPro" id="IPR002347">
    <property type="entry name" value="SDR_fam"/>
</dbReference>
<keyword evidence="6" id="KW-1185">Reference proteome</keyword>
<keyword evidence="2" id="KW-0521">NADP</keyword>
<dbReference type="PRINTS" id="PR00081">
    <property type="entry name" value="GDHRDH"/>
</dbReference>
<dbReference type="PRINTS" id="PR00080">
    <property type="entry name" value="SDRFAMILY"/>
</dbReference>
<comment type="similarity">
    <text evidence="1">Belongs to the short-chain dehydrogenases/reductases (SDR) family.</text>
</comment>
<dbReference type="Proteomes" id="UP000620104">
    <property type="component" value="Unassembled WGS sequence"/>
</dbReference>